<dbReference type="KEGG" id="clk:CGC53_09330"/>
<name>A0A250FBL5_9FLAO</name>
<evidence type="ECO:0000313" key="3">
    <source>
        <dbReference type="Proteomes" id="UP000217276"/>
    </source>
</evidence>
<feature type="domain" description="Putative auto-transporter adhesin head GIN" evidence="1">
    <location>
        <begin position="38"/>
        <end position="202"/>
    </location>
</feature>
<keyword evidence="3" id="KW-1185">Reference proteome</keyword>
<reference evidence="3" key="1">
    <citation type="submission" date="2017-06" db="EMBL/GenBank/DDBJ databases">
        <title>Capnocytophaga spp. assemblies.</title>
        <authorList>
            <person name="Gulvik C.A."/>
        </authorList>
    </citation>
    <scope>NUCLEOTIDE SEQUENCE [LARGE SCALE GENOMIC DNA]</scope>
    <source>
        <strain evidence="3">H6253</strain>
    </source>
</reference>
<dbReference type="Gene3D" id="2.160.20.120">
    <property type="match status" value="1"/>
</dbReference>
<accession>A0A250FBL5</accession>
<gene>
    <name evidence="2" type="ORF">CGC53_09330</name>
</gene>
<dbReference type="PROSITE" id="PS51257">
    <property type="entry name" value="PROKAR_LIPOPROTEIN"/>
    <property type="match status" value="1"/>
</dbReference>
<evidence type="ECO:0000313" key="2">
    <source>
        <dbReference type="EMBL" id="ATA82529.1"/>
    </source>
</evidence>
<dbReference type="Proteomes" id="UP000217276">
    <property type="component" value="Chromosome"/>
</dbReference>
<evidence type="ECO:0000259" key="1">
    <source>
        <dbReference type="Pfam" id="PF10988"/>
    </source>
</evidence>
<protein>
    <submittedName>
        <fullName evidence="2">DUF2807 domain-containing protein</fullName>
    </submittedName>
</protein>
<sequence>MRTIKNLFFQFFFFLLSCCKPVIGNKKIVSQERTTPSYSQIKVLGNADIVLTGGNVGQIVVETSENVLPYIATEVKGESLVVKLKHYGVSYVPKLKVYVPIDEKFNKITIAGKGDVTLGEHFSIELQTLEVIIKIQGNVQLQGKTEVLKVSVLGSGNFQGKELHTHKGTLSISVTGNIEATVSEEVQAKIMGYGNISIFGNPPQRDTNIKGSGKIEFL</sequence>
<dbReference type="InterPro" id="IPR021255">
    <property type="entry name" value="DUF2807"/>
</dbReference>
<dbReference type="EMBL" id="CP022384">
    <property type="protein sequence ID" value="ATA82529.1"/>
    <property type="molecule type" value="Genomic_DNA"/>
</dbReference>
<proteinExistence type="predicted"/>
<dbReference type="Pfam" id="PF10988">
    <property type="entry name" value="DUF2807"/>
    <property type="match status" value="1"/>
</dbReference>
<dbReference type="AlphaFoldDB" id="A0A250FBL5"/>
<organism evidence="2 3">
    <name type="scientific">Capnocytophaga leadbetteri</name>
    <dbReference type="NCBI Taxonomy" id="327575"/>
    <lineage>
        <taxon>Bacteria</taxon>
        <taxon>Pseudomonadati</taxon>
        <taxon>Bacteroidota</taxon>
        <taxon>Flavobacteriia</taxon>
        <taxon>Flavobacteriales</taxon>
        <taxon>Flavobacteriaceae</taxon>
        <taxon>Capnocytophaga</taxon>
    </lineage>
</organism>
<dbReference type="RefSeq" id="WP_095914524.1">
    <property type="nucleotide sequence ID" value="NZ_CAUUPF010000050.1"/>
</dbReference>